<reference evidence="1" key="2">
    <citation type="submission" date="2021-01" db="UniProtKB">
        <authorList>
            <consortium name="EnsemblMetazoa"/>
        </authorList>
    </citation>
    <scope>IDENTIFICATION</scope>
</reference>
<dbReference type="OrthoDB" id="416710at2759"/>
<dbReference type="Proteomes" id="UP000007110">
    <property type="component" value="Unassembled WGS sequence"/>
</dbReference>
<organism evidence="1 2">
    <name type="scientific">Strongylocentrotus purpuratus</name>
    <name type="common">Purple sea urchin</name>
    <dbReference type="NCBI Taxonomy" id="7668"/>
    <lineage>
        <taxon>Eukaryota</taxon>
        <taxon>Metazoa</taxon>
        <taxon>Echinodermata</taxon>
        <taxon>Eleutherozoa</taxon>
        <taxon>Echinozoa</taxon>
        <taxon>Echinoidea</taxon>
        <taxon>Euechinoidea</taxon>
        <taxon>Echinacea</taxon>
        <taxon>Camarodonta</taxon>
        <taxon>Echinidea</taxon>
        <taxon>Strongylocentrotidae</taxon>
        <taxon>Strongylocentrotus</taxon>
    </lineage>
</organism>
<reference evidence="2" key="1">
    <citation type="submission" date="2015-02" db="EMBL/GenBank/DDBJ databases">
        <title>Genome sequencing for Strongylocentrotus purpuratus.</title>
        <authorList>
            <person name="Murali S."/>
            <person name="Liu Y."/>
            <person name="Vee V."/>
            <person name="English A."/>
            <person name="Wang M."/>
            <person name="Skinner E."/>
            <person name="Han Y."/>
            <person name="Muzny D.M."/>
            <person name="Worley K.C."/>
            <person name="Gibbs R.A."/>
        </authorList>
    </citation>
    <scope>NUCLEOTIDE SEQUENCE</scope>
</reference>
<accession>A0A7M7RI23</accession>
<dbReference type="Gene3D" id="3.40.50.300">
    <property type="entry name" value="P-loop containing nucleotide triphosphate hydrolases"/>
    <property type="match status" value="1"/>
</dbReference>
<dbReference type="OMA" id="PRRISCH"/>
<dbReference type="AlphaFoldDB" id="A0A7M7RI23"/>
<dbReference type="InterPro" id="IPR027417">
    <property type="entry name" value="P-loop_NTPase"/>
</dbReference>
<dbReference type="SUPFAM" id="SSF52540">
    <property type="entry name" value="P-loop containing nucleoside triphosphate hydrolases"/>
    <property type="match status" value="1"/>
</dbReference>
<evidence type="ECO:0000313" key="2">
    <source>
        <dbReference type="Proteomes" id="UP000007110"/>
    </source>
</evidence>
<dbReference type="KEGG" id="spu:593734"/>
<dbReference type="InParanoid" id="A0A7M7RI23"/>
<dbReference type="PANTHER" id="PTHR48419:SF1">
    <property type="entry name" value="SULFOTRANSFERASE DOMAIN-CONTAINING PROTEIN"/>
    <property type="match status" value="1"/>
</dbReference>
<proteinExistence type="predicted"/>
<dbReference type="EnsemblMetazoa" id="XM_795683">
    <property type="protein sequence ID" value="XP_800776"/>
    <property type="gene ID" value="LOC593734"/>
</dbReference>
<evidence type="ECO:0008006" key="3">
    <source>
        <dbReference type="Google" id="ProtNLM"/>
    </source>
</evidence>
<protein>
    <recommendedName>
        <fullName evidence="3">Sulfotransferase family protein</fullName>
    </recommendedName>
</protein>
<dbReference type="InterPro" id="IPR053226">
    <property type="entry name" value="Pyrrolopyrazine_biosynth_F"/>
</dbReference>
<dbReference type="GeneID" id="593734"/>
<sequence>MSTDSNPQKPFRVIMWCVPRSISTAITKCFSFIDNTKIWFEPYCLAFFQDYAMKYMGLTLPRSVTNFDADDYIARVKAAVKGTPLEHQLKPEMMDLSILLRDGVREQLNSLPEDRSIFLKDMAYGVTNFLDLLPSKESGFKHTFLIRDPERMFPSWRNLLMAQMKAHPLPGQKPIDESTFDLTTNPGFMMPGYTYKCQYDLWLHVKEHFDPEPVVIDIDELVSNPRELLPKYFAACGMPWDERLLSWDASPAIAGEWKTLYPMGSGGVTHQRALASSSFQPSRPKLQKADMTPDAIKAIDETMDYYKKMAATRITLD</sequence>
<keyword evidence="2" id="KW-1185">Reference proteome</keyword>
<dbReference type="PANTHER" id="PTHR48419">
    <property type="entry name" value="SULFOTRANSFERASE DOMAIN-CONTAINING PROTEIN"/>
    <property type="match status" value="1"/>
</dbReference>
<dbReference type="RefSeq" id="XP_800776.2">
    <property type="nucleotide sequence ID" value="XM_795683.5"/>
</dbReference>
<evidence type="ECO:0000313" key="1">
    <source>
        <dbReference type="EnsemblMetazoa" id="XP_800776"/>
    </source>
</evidence>
<name>A0A7M7RI23_STRPU</name>